<evidence type="ECO:0000313" key="2">
    <source>
        <dbReference type="Proteomes" id="UP000308121"/>
    </source>
</evidence>
<dbReference type="Gene3D" id="1.25.10.10">
    <property type="entry name" value="Leucine-rich Repeat Variant"/>
    <property type="match status" value="1"/>
</dbReference>
<dbReference type="AlphaFoldDB" id="A0A7Z8NSE6"/>
<protein>
    <submittedName>
        <fullName evidence="1">HEAT repeat domain-containing protein</fullName>
    </submittedName>
</protein>
<dbReference type="SUPFAM" id="SSF48371">
    <property type="entry name" value="ARM repeat"/>
    <property type="match status" value="1"/>
</dbReference>
<dbReference type="InterPro" id="IPR016024">
    <property type="entry name" value="ARM-type_fold"/>
</dbReference>
<evidence type="ECO:0000313" key="1">
    <source>
        <dbReference type="EMBL" id="TKR24201.1"/>
    </source>
</evidence>
<dbReference type="InterPro" id="IPR011989">
    <property type="entry name" value="ARM-like"/>
</dbReference>
<accession>A0A7Z8NSE6</accession>
<comment type="caution">
    <text evidence="1">The sequence shown here is derived from an EMBL/GenBank/DDBJ whole genome shotgun (WGS) entry which is preliminary data.</text>
</comment>
<dbReference type="RefSeq" id="WP_154729027.1">
    <property type="nucleotide sequence ID" value="NZ_SZYE01000039.1"/>
</dbReference>
<sequence length="241" mass="25503">MSVRERHREDLRGLLGDPGGLRAHLTAGSGLPGPRANLELMGAFADVAPVDLVLALADDPHDYLRCCGTDGIGRLVLEAPAADRGPLTTLLRARAADESWRVREAAAMALQRIGDDDPATLRVLVADWVADPDPLVRRAAVAAVCEPRLLRDPATAAAALDACAAATDSLAALPAAARRDPGVRTLRQALGYCWSVAVAGDPEAGLPRFAALRAPDDPDVAWVVRENEKKARLRRLLDALG</sequence>
<dbReference type="Pfam" id="PF13646">
    <property type="entry name" value="HEAT_2"/>
    <property type="match status" value="1"/>
</dbReference>
<reference evidence="1 2" key="1">
    <citation type="submission" date="2019-05" db="EMBL/GenBank/DDBJ databases">
        <title>Genome sequence of Cellulomonas hominis strain CS1.</title>
        <authorList>
            <person name="Belmont J."/>
            <person name="Maclea K.S."/>
        </authorList>
    </citation>
    <scope>NUCLEOTIDE SEQUENCE [LARGE SCALE GENOMIC DNA]</scope>
    <source>
        <strain evidence="1 2">CS1</strain>
    </source>
</reference>
<gene>
    <name evidence="1" type="ORF">FA014_07250</name>
</gene>
<name>A0A7Z8NSE6_9CELL</name>
<proteinExistence type="predicted"/>
<organism evidence="1 2">
    <name type="scientific">Cellulomonas hominis</name>
    <dbReference type="NCBI Taxonomy" id="156981"/>
    <lineage>
        <taxon>Bacteria</taxon>
        <taxon>Bacillati</taxon>
        <taxon>Actinomycetota</taxon>
        <taxon>Actinomycetes</taxon>
        <taxon>Micrococcales</taxon>
        <taxon>Cellulomonadaceae</taxon>
        <taxon>Cellulomonas</taxon>
    </lineage>
</organism>
<dbReference type="OrthoDB" id="154709at2"/>
<dbReference type="EMBL" id="SZYE01000039">
    <property type="protein sequence ID" value="TKR24201.1"/>
    <property type="molecule type" value="Genomic_DNA"/>
</dbReference>
<dbReference type="Proteomes" id="UP000308121">
    <property type="component" value="Unassembled WGS sequence"/>
</dbReference>